<reference evidence="4" key="1">
    <citation type="journal article" date="2004" name="Nature">
        <title>Genome duplication in the teleost fish Tetraodon nigroviridis reveals the early vertebrate proto-karyotype.</title>
        <authorList>
            <person name="Jaillon O."/>
            <person name="Aury J.-M."/>
            <person name="Brunet F."/>
            <person name="Petit J.-L."/>
            <person name="Stange-Thomann N."/>
            <person name="Mauceli E."/>
            <person name="Bouneau L."/>
            <person name="Fischer C."/>
            <person name="Ozouf-Costaz C."/>
            <person name="Bernot A."/>
            <person name="Nicaud S."/>
            <person name="Jaffe D."/>
            <person name="Fisher S."/>
            <person name="Lutfalla G."/>
            <person name="Dossat C."/>
            <person name="Segurens B."/>
            <person name="Dasilva C."/>
            <person name="Salanoubat M."/>
            <person name="Levy M."/>
            <person name="Boudet N."/>
            <person name="Castellano S."/>
            <person name="Anthouard V."/>
            <person name="Jubin C."/>
            <person name="Castelli V."/>
            <person name="Katinka M."/>
            <person name="Vacherie B."/>
            <person name="Biemont C."/>
            <person name="Skalli Z."/>
            <person name="Cattolico L."/>
            <person name="Poulain J."/>
            <person name="De Berardinis V."/>
            <person name="Cruaud C."/>
            <person name="Duprat S."/>
            <person name="Brottier P."/>
            <person name="Coutanceau J.-P."/>
            <person name="Gouzy J."/>
            <person name="Parra G."/>
            <person name="Lardier G."/>
            <person name="Chapple C."/>
            <person name="McKernan K.J."/>
            <person name="McEwan P."/>
            <person name="Bosak S."/>
            <person name="Kellis M."/>
            <person name="Volff J.-N."/>
            <person name="Guigo R."/>
            <person name="Zody M.C."/>
            <person name="Mesirov J."/>
            <person name="Lindblad-Toh K."/>
            <person name="Birren B."/>
            <person name="Nusbaum C."/>
            <person name="Kahn D."/>
            <person name="Robinson-Rechavi M."/>
            <person name="Laudet V."/>
            <person name="Schachter V."/>
            <person name="Quetier F."/>
            <person name="Saurin W."/>
            <person name="Scarpelli C."/>
            <person name="Wincker P."/>
            <person name="Lander E.S."/>
            <person name="Weissenbach J."/>
            <person name="Roest Crollius H."/>
        </authorList>
    </citation>
    <scope>NUCLEOTIDE SEQUENCE [LARGE SCALE GENOMIC DNA]</scope>
</reference>
<dbReference type="AlphaFoldDB" id="Q4RU73"/>
<dbReference type="PANTHER" id="PTHR24369">
    <property type="entry name" value="ANTIGEN BSP, PUTATIVE-RELATED"/>
    <property type="match status" value="1"/>
</dbReference>
<feature type="chain" id="PRO_5004243381" evidence="3">
    <location>
        <begin position="21"/>
        <end position="297"/>
    </location>
</feature>
<evidence type="ECO:0000256" key="2">
    <source>
        <dbReference type="ARBA" id="ARBA00022737"/>
    </source>
</evidence>
<dbReference type="PANTHER" id="PTHR24369:SF213">
    <property type="entry name" value="INSULIN LIKE GROWTH FACTOR BINDING PROTEIN ACID LABILE SUBUNIT"/>
    <property type="match status" value="1"/>
</dbReference>
<dbReference type="OrthoDB" id="2015831at2759"/>
<keyword evidence="3" id="KW-0732">Signal</keyword>
<dbReference type="GO" id="GO:0005886">
    <property type="term" value="C:plasma membrane"/>
    <property type="evidence" value="ECO:0007669"/>
    <property type="project" value="TreeGrafter"/>
</dbReference>
<dbReference type="InterPro" id="IPR003591">
    <property type="entry name" value="Leu-rich_rpt_typical-subtyp"/>
</dbReference>
<protein>
    <submittedName>
        <fullName evidence="4">Chromosome 1 SCAF14995, whole genome shotgun sequence</fullName>
    </submittedName>
</protein>
<accession>Q4RU73</accession>
<evidence type="ECO:0000256" key="1">
    <source>
        <dbReference type="ARBA" id="ARBA00022614"/>
    </source>
</evidence>
<dbReference type="InterPro" id="IPR050541">
    <property type="entry name" value="LRR_TM_domain-containing"/>
</dbReference>
<reference evidence="4" key="2">
    <citation type="submission" date="2004-02" db="EMBL/GenBank/DDBJ databases">
        <authorList>
            <consortium name="Genoscope"/>
            <consortium name="Whitehead Institute Centre for Genome Research"/>
        </authorList>
    </citation>
    <scope>NUCLEOTIDE SEQUENCE</scope>
</reference>
<sequence>MDLLLTQTLLLLSALGVVAGSCPDGCRCQDTGLVCSGLSDIPATLPSSTTALYFSNCRIESLKAEDLDQFANTLAVFVIKNTTLKEGIFTNLPLLSQISLYKNQLESLGPGVFGPMPLKELWLYDNKLSRVEDDTFRNLTQLFLLVLSRNQISHVSAGAFRGLEKIGEISLHTNLLTSLEAGTFQGLPNLFHISLEHNFLSSLPAGVLQGVNRLENIDLHNNSFPNLPQTSLDSLTPATTVLLQQNPWRCDLYILPLRDWLRNHPSKANQTLVICESPFTTNGELIALLEDTNVVPP</sequence>
<dbReference type="InterPro" id="IPR001611">
    <property type="entry name" value="Leu-rich_rpt"/>
</dbReference>
<feature type="non-terminal residue" evidence="4">
    <location>
        <position position="297"/>
    </location>
</feature>
<evidence type="ECO:0000313" key="4">
    <source>
        <dbReference type="EMBL" id="CAG08059.1"/>
    </source>
</evidence>
<dbReference type="EMBL" id="CAAE01014995">
    <property type="protein sequence ID" value="CAG08059.1"/>
    <property type="molecule type" value="Genomic_DNA"/>
</dbReference>
<proteinExistence type="predicted"/>
<dbReference type="SMART" id="SM00369">
    <property type="entry name" value="LRR_TYP"/>
    <property type="match status" value="6"/>
</dbReference>
<gene>
    <name evidence="4" type="ORF">GSTENG00028923001</name>
</gene>
<dbReference type="Gene3D" id="3.80.10.10">
    <property type="entry name" value="Ribonuclease Inhibitor"/>
    <property type="match status" value="2"/>
</dbReference>
<evidence type="ECO:0000256" key="3">
    <source>
        <dbReference type="SAM" id="SignalP"/>
    </source>
</evidence>
<dbReference type="SUPFAM" id="SSF52058">
    <property type="entry name" value="L domain-like"/>
    <property type="match status" value="1"/>
</dbReference>
<feature type="signal peptide" evidence="3">
    <location>
        <begin position="1"/>
        <end position="20"/>
    </location>
</feature>
<dbReference type="InterPro" id="IPR032675">
    <property type="entry name" value="LRR_dom_sf"/>
</dbReference>
<name>Q4RU73_TETNG</name>
<dbReference type="KEGG" id="tng:GSTEN00028923G001"/>
<keyword evidence="2" id="KW-0677">Repeat</keyword>
<keyword evidence="1" id="KW-0433">Leucine-rich repeat</keyword>
<organism evidence="4">
    <name type="scientific">Tetraodon nigroviridis</name>
    <name type="common">Spotted green pufferfish</name>
    <name type="synonym">Chelonodon nigroviridis</name>
    <dbReference type="NCBI Taxonomy" id="99883"/>
    <lineage>
        <taxon>Eukaryota</taxon>
        <taxon>Metazoa</taxon>
        <taxon>Chordata</taxon>
        <taxon>Craniata</taxon>
        <taxon>Vertebrata</taxon>
        <taxon>Euteleostomi</taxon>
        <taxon>Actinopterygii</taxon>
        <taxon>Neopterygii</taxon>
        <taxon>Teleostei</taxon>
        <taxon>Neoteleostei</taxon>
        <taxon>Acanthomorphata</taxon>
        <taxon>Eupercaria</taxon>
        <taxon>Tetraodontiformes</taxon>
        <taxon>Tetradontoidea</taxon>
        <taxon>Tetraodontidae</taxon>
        <taxon>Tetraodon</taxon>
    </lineage>
</organism>
<dbReference type="Pfam" id="PF13855">
    <property type="entry name" value="LRR_8"/>
    <property type="match status" value="1"/>
</dbReference>